<reference evidence="2 3" key="1">
    <citation type="submission" date="2016-11" db="EMBL/GenBank/DDBJ databases">
        <authorList>
            <person name="Jaros S."/>
            <person name="Januszkiewicz K."/>
            <person name="Wedrychowicz H."/>
        </authorList>
    </citation>
    <scope>NUCLEOTIDE SEQUENCE [LARGE SCALE GENOMIC DNA]</scope>
    <source>
        <strain evidence="2 3">DSM 12906</strain>
    </source>
</reference>
<dbReference type="InterPro" id="IPR003959">
    <property type="entry name" value="ATPase_AAA_core"/>
</dbReference>
<dbReference type="InterPro" id="IPR027417">
    <property type="entry name" value="P-loop_NTPase"/>
</dbReference>
<dbReference type="EMBL" id="FQZG01000022">
    <property type="protein sequence ID" value="SHI99842.1"/>
    <property type="molecule type" value="Genomic_DNA"/>
</dbReference>
<proteinExistence type="predicted"/>
<protein>
    <recommendedName>
        <fullName evidence="1">ATPase AAA-type core domain-containing protein</fullName>
    </recommendedName>
</protein>
<evidence type="ECO:0000259" key="1">
    <source>
        <dbReference type="Pfam" id="PF13304"/>
    </source>
</evidence>
<dbReference type="RefSeq" id="WP_084189436.1">
    <property type="nucleotide sequence ID" value="NZ_FQZG01000022.1"/>
</dbReference>
<dbReference type="STRING" id="1123357.SAMN02745244_01507"/>
<dbReference type="Pfam" id="PF13304">
    <property type="entry name" value="AAA_21"/>
    <property type="match status" value="1"/>
</dbReference>
<organism evidence="2 3">
    <name type="scientific">Tessaracoccus bendigoensis DSM 12906</name>
    <dbReference type="NCBI Taxonomy" id="1123357"/>
    <lineage>
        <taxon>Bacteria</taxon>
        <taxon>Bacillati</taxon>
        <taxon>Actinomycetota</taxon>
        <taxon>Actinomycetes</taxon>
        <taxon>Propionibacteriales</taxon>
        <taxon>Propionibacteriaceae</taxon>
        <taxon>Tessaracoccus</taxon>
    </lineage>
</organism>
<dbReference type="OrthoDB" id="9809324at2"/>
<gene>
    <name evidence="2" type="ORF">SAMN02745244_01507</name>
</gene>
<keyword evidence="3" id="KW-1185">Reference proteome</keyword>
<dbReference type="Gene3D" id="3.40.50.300">
    <property type="entry name" value="P-loop containing nucleotide triphosphate hydrolases"/>
    <property type="match status" value="2"/>
</dbReference>
<dbReference type="PANTHER" id="PTHR40396">
    <property type="entry name" value="ATPASE-LIKE PROTEIN"/>
    <property type="match status" value="1"/>
</dbReference>
<dbReference type="PANTHER" id="PTHR40396:SF1">
    <property type="entry name" value="ATPASE AAA-TYPE CORE DOMAIN-CONTAINING PROTEIN"/>
    <property type="match status" value="1"/>
</dbReference>
<dbReference type="GO" id="GO:0005524">
    <property type="term" value="F:ATP binding"/>
    <property type="evidence" value="ECO:0007669"/>
    <property type="project" value="InterPro"/>
</dbReference>
<dbReference type="Proteomes" id="UP000184512">
    <property type="component" value="Unassembled WGS sequence"/>
</dbReference>
<dbReference type="AlphaFoldDB" id="A0A1M6FQ79"/>
<dbReference type="GO" id="GO:0016887">
    <property type="term" value="F:ATP hydrolysis activity"/>
    <property type="evidence" value="ECO:0007669"/>
    <property type="project" value="InterPro"/>
</dbReference>
<sequence length="466" mass="51135">MNHIAAGGGADFARIFPSALSLRYGDHVLLYFRVRNFRSFANEAELTLTSPSLRTNVPRSGQTWADVTERVAAIYGSNASGKSTLLDALHALGTAIRSPGVGSIYQPSSSRKEEDPATGFEIGFVSGGNRYHYEVEAAGWGITHEALYTYPKAARRKLFVRSQDGSDDTPTIDKGDSLTGPTAEVGRITRANTLFLAVANQYGHSHLAPIARALMDGLGMDYITFRDRQDEQVLRRVLMEIIASDTQVDLVKALLQAADLGIDHVEIRKAKIPEHVHNRLVRLLSALEEGTDPGQVDLPNLTDVIVFFHKGEEGDLFELPLSGESSGTLTWLTTAWHVLSSLKRGSLLLVDELDASLHPKLSRYLVQLFMTPHLNPYGAQLVFSTHSTGLLGNAPTKLLSPQNVWFTEKDPLGHSELFSLADFDNRPGNNSERRYLAGQFGATPDIDERLILQHIATPEEEPSVDG</sequence>
<accession>A0A1M6FQ79</accession>
<feature type="domain" description="ATPase AAA-type core" evidence="1">
    <location>
        <begin position="71"/>
        <end position="391"/>
    </location>
</feature>
<evidence type="ECO:0000313" key="2">
    <source>
        <dbReference type="EMBL" id="SHI99842.1"/>
    </source>
</evidence>
<dbReference type="SUPFAM" id="SSF52540">
    <property type="entry name" value="P-loop containing nucleoside triphosphate hydrolases"/>
    <property type="match status" value="1"/>
</dbReference>
<name>A0A1M6FQ79_9ACTN</name>
<evidence type="ECO:0000313" key="3">
    <source>
        <dbReference type="Proteomes" id="UP000184512"/>
    </source>
</evidence>